<keyword evidence="5" id="KW-1185">Reference proteome</keyword>
<feature type="compositionally biased region" description="Basic and acidic residues" evidence="2">
    <location>
        <begin position="181"/>
        <end position="193"/>
    </location>
</feature>
<proteinExistence type="predicted"/>
<accession>A0A1E1M139</accession>
<evidence type="ECO:0000256" key="2">
    <source>
        <dbReference type="SAM" id="MobiDB-lite"/>
    </source>
</evidence>
<dbReference type="Proteomes" id="UP000177625">
    <property type="component" value="Unassembled WGS sequence"/>
</dbReference>
<dbReference type="InterPro" id="IPR050113">
    <property type="entry name" value="Ub_conjugating_enzyme"/>
</dbReference>
<dbReference type="PROSITE" id="PS50127">
    <property type="entry name" value="UBC_2"/>
    <property type="match status" value="1"/>
</dbReference>
<reference evidence="5" key="1">
    <citation type="submission" date="2016-03" db="EMBL/GenBank/DDBJ databases">
        <authorList>
            <person name="Guldener U."/>
        </authorList>
    </citation>
    <scope>NUCLEOTIDE SEQUENCE [LARGE SCALE GENOMIC DNA]</scope>
</reference>
<dbReference type="PANTHER" id="PTHR24067">
    <property type="entry name" value="UBIQUITIN-CONJUGATING ENZYME E2"/>
    <property type="match status" value="1"/>
</dbReference>
<feature type="region of interest" description="Disordered" evidence="2">
    <location>
        <begin position="173"/>
        <end position="193"/>
    </location>
</feature>
<dbReference type="InterPro" id="IPR016135">
    <property type="entry name" value="UBQ-conjugating_enzyme/RWD"/>
</dbReference>
<keyword evidence="1" id="KW-0833">Ubl conjugation pathway</keyword>
<dbReference type="SUPFAM" id="SSF54495">
    <property type="entry name" value="UBC-like"/>
    <property type="match status" value="1"/>
</dbReference>
<evidence type="ECO:0000313" key="4">
    <source>
        <dbReference type="EMBL" id="CZT42824.1"/>
    </source>
</evidence>
<protein>
    <submittedName>
        <fullName evidence="4">Related to PEX4-E2 ubiquitin-conjugating enzyme-peroxin</fullName>
    </submittedName>
</protein>
<dbReference type="Gene3D" id="3.10.110.10">
    <property type="entry name" value="Ubiquitin Conjugating Enzyme"/>
    <property type="match status" value="1"/>
</dbReference>
<gene>
    <name evidence="4" type="ORF">RSE6_02775</name>
</gene>
<organism evidence="4 5">
    <name type="scientific">Rhynchosporium secalis</name>
    <name type="common">Barley scald fungus</name>
    <dbReference type="NCBI Taxonomy" id="38038"/>
    <lineage>
        <taxon>Eukaryota</taxon>
        <taxon>Fungi</taxon>
        <taxon>Dikarya</taxon>
        <taxon>Ascomycota</taxon>
        <taxon>Pezizomycotina</taxon>
        <taxon>Leotiomycetes</taxon>
        <taxon>Helotiales</taxon>
        <taxon>Ploettnerulaceae</taxon>
        <taxon>Rhynchosporium</taxon>
    </lineage>
</organism>
<feature type="domain" description="UBC core" evidence="3">
    <location>
        <begin position="15"/>
        <end position="168"/>
    </location>
</feature>
<name>A0A1E1M139_RHYSE</name>
<dbReference type="InterPro" id="IPR000608">
    <property type="entry name" value="UBC"/>
</dbReference>
<evidence type="ECO:0000313" key="5">
    <source>
        <dbReference type="Proteomes" id="UP000177625"/>
    </source>
</evidence>
<dbReference type="AlphaFoldDB" id="A0A1E1M139"/>
<evidence type="ECO:0000259" key="3">
    <source>
        <dbReference type="PROSITE" id="PS50127"/>
    </source>
</evidence>
<dbReference type="SMART" id="SM00212">
    <property type="entry name" value="UBCc"/>
    <property type="match status" value="1"/>
</dbReference>
<dbReference type="Pfam" id="PF00179">
    <property type="entry name" value="UQ_con"/>
    <property type="match status" value="1"/>
</dbReference>
<dbReference type="EMBL" id="FJVC01000103">
    <property type="protein sequence ID" value="CZT42824.1"/>
    <property type="molecule type" value="Genomic_DNA"/>
</dbReference>
<sequence length="193" mass="20567">MSSTSKTSTSSSSRTPTKRVLTELSAFASAPPSPFILSLQPSPSSLLTLHAILSGSSLPVSTGYQHGRWLLKISIPSNYPNAPPTITFLTKICHANVDFQTGEVCLDVLKENWTPVLGMVGALESVGRLLGEPGPESPLGVEVGALLRAGDHIGARGLVGFWCGEERWEGGLEGFGEEGNGAERERQRARARR</sequence>
<evidence type="ECO:0000256" key="1">
    <source>
        <dbReference type="ARBA" id="ARBA00022786"/>
    </source>
</evidence>